<comment type="caution">
    <text evidence="1">The sequence shown here is derived from an EMBL/GenBank/DDBJ whole genome shotgun (WGS) entry which is preliminary data.</text>
</comment>
<proteinExistence type="predicted"/>
<dbReference type="EMBL" id="JBHSXS010000019">
    <property type="protein sequence ID" value="MFC6883445.1"/>
    <property type="molecule type" value="Genomic_DNA"/>
</dbReference>
<gene>
    <name evidence="1" type="ORF">ACFQKB_27050</name>
</gene>
<accession>A0ABW2CSY1</accession>
<protein>
    <submittedName>
        <fullName evidence="1">Uncharacterized protein</fullName>
    </submittedName>
</protein>
<keyword evidence="2" id="KW-1185">Reference proteome</keyword>
<reference evidence="2" key="1">
    <citation type="journal article" date="2019" name="Int. J. Syst. Evol. Microbiol.">
        <title>The Global Catalogue of Microorganisms (GCM) 10K type strain sequencing project: providing services to taxonomists for standard genome sequencing and annotation.</title>
        <authorList>
            <consortium name="The Broad Institute Genomics Platform"/>
            <consortium name="The Broad Institute Genome Sequencing Center for Infectious Disease"/>
            <person name="Wu L."/>
            <person name="Ma J."/>
        </authorList>
    </citation>
    <scope>NUCLEOTIDE SEQUENCE [LARGE SCALE GENOMIC DNA]</scope>
    <source>
        <strain evidence="2">JCM 3369</strain>
    </source>
</reference>
<dbReference type="RefSeq" id="WP_378050312.1">
    <property type="nucleotide sequence ID" value="NZ_JBHSXE010000002.1"/>
</dbReference>
<evidence type="ECO:0000313" key="1">
    <source>
        <dbReference type="EMBL" id="MFC6883445.1"/>
    </source>
</evidence>
<evidence type="ECO:0000313" key="2">
    <source>
        <dbReference type="Proteomes" id="UP001596380"/>
    </source>
</evidence>
<organism evidence="1 2">
    <name type="scientific">Actinomadura yumaensis</name>
    <dbReference type="NCBI Taxonomy" id="111807"/>
    <lineage>
        <taxon>Bacteria</taxon>
        <taxon>Bacillati</taxon>
        <taxon>Actinomycetota</taxon>
        <taxon>Actinomycetes</taxon>
        <taxon>Streptosporangiales</taxon>
        <taxon>Thermomonosporaceae</taxon>
        <taxon>Actinomadura</taxon>
    </lineage>
</organism>
<dbReference type="Proteomes" id="UP001596380">
    <property type="component" value="Unassembled WGS sequence"/>
</dbReference>
<name>A0ABW2CSY1_9ACTN</name>
<sequence length="77" mass="8591">MADLTPNPAAVVDVDTLRAMLDALHALWKRDPEMGHYYADEIRVRVLELVAAGHPAASVLAREVLVMETWDVTVWHA</sequence>